<evidence type="ECO:0008006" key="3">
    <source>
        <dbReference type="Google" id="ProtNLM"/>
    </source>
</evidence>
<dbReference type="HOGENOM" id="CLU_084211_0_0_10"/>
<reference evidence="1 2" key="1">
    <citation type="journal article" date="2012" name="Stand. Genomic Sci.">
        <title>Genome sequence of the orange-pigmented seawater bacterium Owenweeksia hongkongensis type strain (UST20020801(T)).</title>
        <authorList>
            <person name="Riedel T."/>
            <person name="Held B."/>
            <person name="Nolan M."/>
            <person name="Lucas S."/>
            <person name="Lapidus A."/>
            <person name="Tice H."/>
            <person name="Del Rio T.G."/>
            <person name="Cheng J.F."/>
            <person name="Han C."/>
            <person name="Tapia R."/>
            <person name="Goodwin L.A."/>
            <person name="Pitluck S."/>
            <person name="Liolios K."/>
            <person name="Mavromatis K."/>
            <person name="Pagani I."/>
            <person name="Ivanova N."/>
            <person name="Mikhailova N."/>
            <person name="Pati A."/>
            <person name="Chen A."/>
            <person name="Palaniappan K."/>
            <person name="Rohde M."/>
            <person name="Tindall B.J."/>
            <person name="Detter J.C."/>
            <person name="Goker M."/>
            <person name="Woyke T."/>
            <person name="Bristow J."/>
            <person name="Eisen J.A."/>
            <person name="Markowitz V."/>
            <person name="Hugenholtz P."/>
            <person name="Klenk H.P."/>
            <person name="Kyrpides N.C."/>
        </authorList>
    </citation>
    <scope>NUCLEOTIDE SEQUENCE</scope>
    <source>
        <strain evidence="2">DSM 17368 / JCM 12287 / NRRL B-23963</strain>
    </source>
</reference>
<dbReference type="InterPro" id="IPR008551">
    <property type="entry name" value="TANGO2"/>
</dbReference>
<name>G8R222_OWEHD</name>
<dbReference type="AlphaFoldDB" id="G8R222"/>
<dbReference type="STRING" id="926562.Oweho_0759"/>
<dbReference type="RefSeq" id="WP_014201133.1">
    <property type="nucleotide sequence ID" value="NC_016599.1"/>
</dbReference>
<evidence type="ECO:0000313" key="1">
    <source>
        <dbReference type="EMBL" id="AEV31772.1"/>
    </source>
</evidence>
<dbReference type="KEGG" id="oho:Oweho_0759"/>
<dbReference type="Proteomes" id="UP000005631">
    <property type="component" value="Chromosome"/>
</dbReference>
<dbReference type="Pfam" id="PF05742">
    <property type="entry name" value="TANGO2"/>
    <property type="match status" value="1"/>
</dbReference>
<proteinExistence type="predicted"/>
<dbReference type="EMBL" id="CP003156">
    <property type="protein sequence ID" value="AEV31772.1"/>
    <property type="molecule type" value="Genomic_DNA"/>
</dbReference>
<protein>
    <recommendedName>
        <fullName evidence="3">Transport and Golgi organization protein 2</fullName>
    </recommendedName>
</protein>
<accession>G8R222</accession>
<organism evidence="1 2">
    <name type="scientific">Owenweeksia hongkongensis (strain DSM 17368 / CIP 108786 / JCM 12287 / NRRL B-23963 / UST20020801)</name>
    <dbReference type="NCBI Taxonomy" id="926562"/>
    <lineage>
        <taxon>Bacteria</taxon>
        <taxon>Pseudomonadati</taxon>
        <taxon>Bacteroidota</taxon>
        <taxon>Flavobacteriia</taxon>
        <taxon>Flavobacteriales</taxon>
        <taxon>Owenweeksiaceae</taxon>
        <taxon>Owenweeksia</taxon>
    </lineage>
</organism>
<evidence type="ECO:0000313" key="2">
    <source>
        <dbReference type="Proteomes" id="UP000005631"/>
    </source>
</evidence>
<dbReference type="OrthoDB" id="4380123at2"/>
<keyword evidence="2" id="KW-1185">Reference proteome</keyword>
<gene>
    <name evidence="1" type="ordered locus">Oweho_0759</name>
</gene>
<sequence length="235" mass="27028">MCTLTYIPTKEGYIFTHNRDERSNRPTSKSFQTKKVGKRTIYYPEDLEAHGSWIAFADDNTAACLLNGGNKTYVRKAPYRKSRGLVVLESFDFESPAAFYHNYDFEGIEPFTLLIRHSSGLFQITHDLDETTIKKHNPQETNIWSSTTLYTKEIRDKRRKWFTDWLAQSPELSPANIQAFHNSAGDGDSENDLIMSRWGILQTLSITQIAVSKQGALLTYWDFIQQSADQKEVLI</sequence>
<dbReference type="eggNOG" id="COG3332">
    <property type="taxonomic scope" value="Bacteria"/>
</dbReference>